<keyword evidence="4 6" id="KW-0067">ATP-binding</keyword>
<evidence type="ECO:0000313" key="7">
    <source>
        <dbReference type="Proteomes" id="UP001169066"/>
    </source>
</evidence>
<feature type="domain" description="ABC transporter" evidence="5">
    <location>
        <begin position="7"/>
        <end position="249"/>
    </location>
</feature>
<dbReference type="PANTHER" id="PTHR46743">
    <property type="entry name" value="TEICHOIC ACIDS EXPORT ATP-BINDING PROTEIN TAGH"/>
    <property type="match status" value="1"/>
</dbReference>
<evidence type="ECO:0000256" key="4">
    <source>
        <dbReference type="ARBA" id="ARBA00022840"/>
    </source>
</evidence>
<evidence type="ECO:0000256" key="3">
    <source>
        <dbReference type="ARBA" id="ARBA00022741"/>
    </source>
</evidence>
<dbReference type="SMART" id="SM00382">
    <property type="entry name" value="AAA"/>
    <property type="match status" value="1"/>
</dbReference>
<keyword evidence="2" id="KW-0813">Transport</keyword>
<dbReference type="InterPro" id="IPR017871">
    <property type="entry name" value="ABC_transporter-like_CS"/>
</dbReference>
<dbReference type="InterPro" id="IPR003439">
    <property type="entry name" value="ABC_transporter-like_ATP-bd"/>
</dbReference>
<dbReference type="Gene3D" id="2.70.50.60">
    <property type="entry name" value="abc- transporter (atp binding component) like domain"/>
    <property type="match status" value="1"/>
</dbReference>
<proteinExistence type="inferred from homology"/>
<comment type="caution">
    <text evidence="6">The sequence shown here is derived from an EMBL/GenBank/DDBJ whole genome shotgun (WGS) entry which is preliminary data.</text>
</comment>
<name>A0ABT7QPS0_9BACT</name>
<dbReference type="CDD" id="cd03220">
    <property type="entry name" value="ABC_KpsT_Wzt"/>
    <property type="match status" value="1"/>
</dbReference>
<dbReference type="InterPro" id="IPR027417">
    <property type="entry name" value="P-loop_NTPase"/>
</dbReference>
<gene>
    <name evidence="6" type="ORF">PF327_02590</name>
</gene>
<dbReference type="PROSITE" id="PS50893">
    <property type="entry name" value="ABC_TRANSPORTER_2"/>
    <property type="match status" value="1"/>
</dbReference>
<comment type="similarity">
    <text evidence="1">Belongs to the ABC transporter superfamily.</text>
</comment>
<dbReference type="Proteomes" id="UP001169066">
    <property type="component" value="Unassembled WGS sequence"/>
</dbReference>
<dbReference type="Pfam" id="PF14524">
    <property type="entry name" value="Wzt_C"/>
    <property type="match status" value="1"/>
</dbReference>
<dbReference type="InterPro" id="IPR003593">
    <property type="entry name" value="AAA+_ATPase"/>
</dbReference>
<dbReference type="InterPro" id="IPR029439">
    <property type="entry name" value="Wzt_C"/>
</dbReference>
<dbReference type="Pfam" id="PF00005">
    <property type="entry name" value="ABC_tran"/>
    <property type="match status" value="1"/>
</dbReference>
<dbReference type="PROSITE" id="PS00211">
    <property type="entry name" value="ABC_TRANSPORTER_1"/>
    <property type="match status" value="1"/>
</dbReference>
<organism evidence="6 7">
    <name type="scientific">Sulfurovum xiamenensis</name>
    <dbReference type="NCBI Taxonomy" id="3019066"/>
    <lineage>
        <taxon>Bacteria</taxon>
        <taxon>Pseudomonadati</taxon>
        <taxon>Campylobacterota</taxon>
        <taxon>Epsilonproteobacteria</taxon>
        <taxon>Campylobacterales</taxon>
        <taxon>Sulfurovaceae</taxon>
        <taxon>Sulfurovum</taxon>
    </lineage>
</organism>
<protein>
    <submittedName>
        <fullName evidence="6">ABC transporter ATP-binding protein</fullName>
    </submittedName>
</protein>
<dbReference type="InterPro" id="IPR050683">
    <property type="entry name" value="Bact_Polysacc_Export_ATP-bd"/>
</dbReference>
<evidence type="ECO:0000313" key="6">
    <source>
        <dbReference type="EMBL" id="MDM5263076.1"/>
    </source>
</evidence>
<dbReference type="PANTHER" id="PTHR46743:SF2">
    <property type="entry name" value="TEICHOIC ACIDS EXPORT ATP-BINDING PROTEIN TAGH"/>
    <property type="match status" value="1"/>
</dbReference>
<evidence type="ECO:0000256" key="2">
    <source>
        <dbReference type="ARBA" id="ARBA00022448"/>
    </source>
</evidence>
<dbReference type="GO" id="GO:0005524">
    <property type="term" value="F:ATP binding"/>
    <property type="evidence" value="ECO:0007669"/>
    <property type="project" value="UniProtKB-KW"/>
</dbReference>
<reference evidence="6" key="1">
    <citation type="submission" date="2023-01" db="EMBL/GenBank/DDBJ databases">
        <title>Sulfurovum sp. XTW-4 genome assembly.</title>
        <authorList>
            <person name="Wang J."/>
        </authorList>
    </citation>
    <scope>NUCLEOTIDE SEQUENCE</scope>
    <source>
        <strain evidence="6">XTW-4</strain>
    </source>
</reference>
<dbReference type="EMBL" id="JAQIBC010000001">
    <property type="protein sequence ID" value="MDM5263076.1"/>
    <property type="molecule type" value="Genomic_DNA"/>
</dbReference>
<sequence length="420" mass="48040">MKQETAIRIQNLSKVYYLFDRLQDRLKELLHPFRKKYHHDFYALKDISFEIKKGETVGIVGKNGAGKSTLLKILTGVTFPSEGEVEVNGKVASLLELGAGFNPEMTGLENIYLNGTIMGYTKVEMEQRIDDIITFADIGEFIDQPVKTYSSGMFARLAFSVAINVEPDILIVDEALSVGDIFFVNKCIDKMREFILDSEKTLLFVSHDLTVLRRLVNRVIWLENSQIKIDGEALSVLDKYAYQFTDSLSISQIEKLNIISTEYAWGSYKSRFGTGAAEITEIFINTKPVSFDTLTTLKTHERVEIEFKYTAKKILECKPSVSIAFFNQEGINCFGISQKFQNIKLNHKEEKIKCILNNFNLLRGKYAISIGIWDTNIVIPYDLHERVYDVNVISENNYEDGIFVPDYHWEIVSDTVENKE</sequence>
<accession>A0ABT7QPS0</accession>
<dbReference type="RefSeq" id="WP_289401204.1">
    <property type="nucleotide sequence ID" value="NZ_JAQIBC010000001.1"/>
</dbReference>
<evidence type="ECO:0000256" key="1">
    <source>
        <dbReference type="ARBA" id="ARBA00005417"/>
    </source>
</evidence>
<dbReference type="InterPro" id="IPR015860">
    <property type="entry name" value="ABC_transpr_TagH-like"/>
</dbReference>
<dbReference type="CDD" id="cd10147">
    <property type="entry name" value="Wzt_C-like"/>
    <property type="match status" value="1"/>
</dbReference>
<evidence type="ECO:0000259" key="5">
    <source>
        <dbReference type="PROSITE" id="PS50893"/>
    </source>
</evidence>
<keyword evidence="7" id="KW-1185">Reference proteome</keyword>
<keyword evidence="3" id="KW-0547">Nucleotide-binding</keyword>
<dbReference type="SUPFAM" id="SSF52540">
    <property type="entry name" value="P-loop containing nucleoside triphosphate hydrolases"/>
    <property type="match status" value="1"/>
</dbReference>
<dbReference type="Gene3D" id="3.40.50.300">
    <property type="entry name" value="P-loop containing nucleotide triphosphate hydrolases"/>
    <property type="match status" value="1"/>
</dbReference>